<dbReference type="OrthoDB" id="10261146at2759"/>
<dbReference type="GO" id="GO:0046872">
    <property type="term" value="F:metal ion binding"/>
    <property type="evidence" value="ECO:0007669"/>
    <property type="project" value="UniProtKB-KW"/>
</dbReference>
<dbReference type="InterPro" id="IPR001330">
    <property type="entry name" value="Prenyltrans"/>
</dbReference>
<evidence type="ECO:0000256" key="10">
    <source>
        <dbReference type="ARBA" id="ARBA00022833"/>
    </source>
</evidence>
<comment type="cofactor">
    <cofactor evidence="1">
        <name>Zn(2+)</name>
        <dbReference type="ChEBI" id="CHEBI:29105"/>
    </cofactor>
</comment>
<gene>
    <name evidence="19" type="ORF">CAMP_LOCUS12983</name>
</gene>
<evidence type="ECO:0000256" key="6">
    <source>
        <dbReference type="ARBA" id="ARBA00022602"/>
    </source>
</evidence>
<keyword evidence="6" id="KW-0637">Prenyltransferase</keyword>
<evidence type="ECO:0000256" key="7">
    <source>
        <dbReference type="ARBA" id="ARBA00022679"/>
    </source>
</evidence>
<protein>
    <recommendedName>
        <fullName evidence="4">Protein farnesyltransferase subunit beta</fullName>
        <ecNumber evidence="3">2.5.1.58</ecNumber>
    </recommendedName>
    <alternativeName>
        <fullName evidence="12">CAAX farnesyltransferase subunit beta</fullName>
    </alternativeName>
    <alternativeName>
        <fullName evidence="13">Ras proteins prenyltransferase subunit beta</fullName>
    </alternativeName>
</protein>
<proteinExistence type="inferred from homology"/>
<evidence type="ECO:0000256" key="8">
    <source>
        <dbReference type="ARBA" id="ARBA00022723"/>
    </source>
</evidence>
<dbReference type="EC" id="2.5.1.58" evidence="3"/>
<dbReference type="EMBL" id="CANHGI010000005">
    <property type="protein sequence ID" value="CAI5450346.1"/>
    <property type="molecule type" value="Genomic_DNA"/>
</dbReference>
<dbReference type="SUPFAM" id="SSF48239">
    <property type="entry name" value="Terpenoid cyclases/Protein prenyltransferases"/>
    <property type="match status" value="1"/>
</dbReference>
<dbReference type="GO" id="GO:0006629">
    <property type="term" value="P:lipid metabolic process"/>
    <property type="evidence" value="ECO:0007669"/>
    <property type="project" value="UniProtKB-KW"/>
</dbReference>
<organism evidence="19 20">
    <name type="scientific">Caenorhabditis angaria</name>
    <dbReference type="NCBI Taxonomy" id="860376"/>
    <lineage>
        <taxon>Eukaryota</taxon>
        <taxon>Metazoa</taxon>
        <taxon>Ecdysozoa</taxon>
        <taxon>Nematoda</taxon>
        <taxon>Chromadorea</taxon>
        <taxon>Rhabditida</taxon>
        <taxon>Rhabditina</taxon>
        <taxon>Rhabditomorpha</taxon>
        <taxon>Rhabditoidea</taxon>
        <taxon>Rhabditidae</taxon>
        <taxon>Peloderinae</taxon>
        <taxon>Caenorhabditis</taxon>
    </lineage>
</organism>
<evidence type="ECO:0000256" key="5">
    <source>
        <dbReference type="ARBA" id="ARBA00022553"/>
    </source>
</evidence>
<accession>A0A9P1IT95</accession>
<dbReference type="FunFam" id="1.50.10.20:FF:000007">
    <property type="entry name" value="Protein farnesyltransferase subunit beta"/>
    <property type="match status" value="1"/>
</dbReference>
<dbReference type="Gene3D" id="1.50.10.20">
    <property type="match status" value="1"/>
</dbReference>
<evidence type="ECO:0000256" key="12">
    <source>
        <dbReference type="ARBA" id="ARBA00030182"/>
    </source>
</evidence>
<evidence type="ECO:0000256" key="17">
    <source>
        <dbReference type="SAM" id="MobiDB-lite"/>
    </source>
</evidence>
<evidence type="ECO:0000256" key="16">
    <source>
        <dbReference type="ARBA" id="ARBA00064192"/>
    </source>
</evidence>
<dbReference type="Pfam" id="PF00432">
    <property type="entry name" value="Prenyltrans"/>
    <property type="match status" value="1"/>
</dbReference>
<evidence type="ECO:0000256" key="11">
    <source>
        <dbReference type="ARBA" id="ARBA00023098"/>
    </source>
</evidence>
<sequence length="700" mass="79205">MESQIPFRSYDEKQRNNDDGRFTFTSTEQKRVEEMLFENYENLVLQPDDFANVSIFRQKHASFLLRYLANVPKSYSSLDASRPWMCYWAVHALTILEVKIPEETINAVITLIKACEHPDGGYGGGPGQYAHLAPTYAAVMCLVSLKNEKALESINKESLFQYLKASKHPIHGGFYMHFGGEIDMRSAYCALAICQIIGLPMDELSDGTAEWVISCQTYEGGFGGEPYTEAHGGYTFCAVAALVLMDRFRLVDFESLLRWVTRRQMRYEGGFQGRTNKLVDGCYSFWQGAIYPLIDGEMEREGKDFEKGLFDSRMLEEYTFVGCQSKDGGFRDKPDKGVDLYHTCYVLSGLSVAQKYSRDKLGSILGGDANLVAEINPVFNVTVDAEKFAKEETMKVKKAQKPGKSGKPAAKPGKPPTPKPKTSKAQKAQENEAKLARAENILSKFEKPQEVSKNANKRHLKKVLGQDGLLVKHQEGQKWYSYQIDKVEEEEEKKLETAKINELLVEGRDILAQDSALLQTKEKQENGSEASWLYSVISKGTASDKRTAMQLQMHKSPVHSLEYVERMIGSCTKQGTRDIIDVIPILEDVFVNHCLPENRKLIAFSKRPFAELTALSSGNDRSRRKILLLWTFEHELKILYQQFIQALVEIIKRPLEDVVKKALRTLANCLISRPESESLILSALFIFSKMSPENIQQCEL</sequence>
<keyword evidence="7" id="KW-0808">Transferase</keyword>
<feature type="region of interest" description="Disordered" evidence="17">
    <location>
        <begin position="1"/>
        <end position="22"/>
    </location>
</feature>
<dbReference type="CDD" id="cd02893">
    <property type="entry name" value="FTase"/>
    <property type="match status" value="1"/>
</dbReference>
<dbReference type="GO" id="GO:0004660">
    <property type="term" value="F:protein farnesyltransferase activity"/>
    <property type="evidence" value="ECO:0007669"/>
    <property type="project" value="UniProtKB-EC"/>
</dbReference>
<dbReference type="PANTHER" id="PTHR11774:SF6">
    <property type="entry name" value="PROTEIN FARNESYLTRANSFERASE SUBUNIT BETA"/>
    <property type="match status" value="1"/>
</dbReference>
<keyword evidence="11" id="KW-0443">Lipid metabolism</keyword>
<keyword evidence="10" id="KW-0862">Zinc</keyword>
<feature type="compositionally biased region" description="Low complexity" evidence="17">
    <location>
        <begin position="402"/>
        <end position="412"/>
    </location>
</feature>
<evidence type="ECO:0000256" key="1">
    <source>
        <dbReference type="ARBA" id="ARBA00001947"/>
    </source>
</evidence>
<name>A0A9P1IT95_9PELO</name>
<feature type="compositionally biased region" description="Basic and acidic residues" evidence="17">
    <location>
        <begin position="9"/>
        <end position="21"/>
    </location>
</feature>
<comment type="similarity">
    <text evidence="2">Belongs to the protein prenyltransferase subunit beta family.</text>
</comment>
<dbReference type="Proteomes" id="UP001152747">
    <property type="component" value="Unassembled WGS sequence"/>
</dbReference>
<evidence type="ECO:0000256" key="2">
    <source>
        <dbReference type="ARBA" id="ARBA00010497"/>
    </source>
</evidence>
<reference evidence="19" key="1">
    <citation type="submission" date="2022-11" db="EMBL/GenBank/DDBJ databases">
        <authorList>
            <person name="Kikuchi T."/>
        </authorList>
    </citation>
    <scope>NUCLEOTIDE SEQUENCE</scope>
    <source>
        <strain evidence="19">PS1010</strain>
    </source>
</reference>
<evidence type="ECO:0000313" key="20">
    <source>
        <dbReference type="Proteomes" id="UP001152747"/>
    </source>
</evidence>
<evidence type="ECO:0000313" key="19">
    <source>
        <dbReference type="EMBL" id="CAI5450346.1"/>
    </source>
</evidence>
<keyword evidence="8" id="KW-0479">Metal-binding</keyword>
<evidence type="ECO:0000256" key="9">
    <source>
        <dbReference type="ARBA" id="ARBA00022737"/>
    </source>
</evidence>
<evidence type="ECO:0000256" key="14">
    <source>
        <dbReference type="ARBA" id="ARBA00050225"/>
    </source>
</evidence>
<comment type="catalytic activity">
    <reaction evidence="14">
        <text>L-cysteinyl-[protein] + (2E,6E)-farnesyl diphosphate = S-(2E,6E)-farnesyl-L-cysteinyl-[protein] + diphosphate</text>
        <dbReference type="Rhea" id="RHEA:13345"/>
        <dbReference type="Rhea" id="RHEA-COMP:10131"/>
        <dbReference type="Rhea" id="RHEA-COMP:11535"/>
        <dbReference type="ChEBI" id="CHEBI:29950"/>
        <dbReference type="ChEBI" id="CHEBI:33019"/>
        <dbReference type="ChEBI" id="CHEBI:86019"/>
        <dbReference type="ChEBI" id="CHEBI:175763"/>
        <dbReference type="EC" id="2.5.1.58"/>
    </reaction>
</comment>
<dbReference type="InterPro" id="IPR026872">
    <property type="entry name" value="FTB"/>
</dbReference>
<evidence type="ECO:0000259" key="18">
    <source>
        <dbReference type="Pfam" id="PF00432"/>
    </source>
</evidence>
<keyword evidence="20" id="KW-1185">Reference proteome</keyword>
<dbReference type="AlphaFoldDB" id="A0A9P1IT95"/>
<dbReference type="GO" id="GO:0005965">
    <property type="term" value="C:protein farnesyltransferase complex"/>
    <property type="evidence" value="ECO:0007669"/>
    <property type="project" value="InterPro"/>
</dbReference>
<dbReference type="PANTHER" id="PTHR11774">
    <property type="entry name" value="GERANYLGERANYL TRANSFERASE TYPE BETA SUBUNIT"/>
    <property type="match status" value="1"/>
</dbReference>
<evidence type="ECO:0000256" key="4">
    <source>
        <dbReference type="ARBA" id="ARBA00015798"/>
    </source>
</evidence>
<comment type="caution">
    <text evidence="19">The sequence shown here is derived from an EMBL/GenBank/DDBJ whole genome shotgun (WGS) entry which is preliminary data.</text>
</comment>
<comment type="subunit">
    <text evidence="16">Heterodimer of FNTA and FNTB.</text>
</comment>
<comment type="function">
    <text evidence="15">Essential subunit of the farnesyltransferase complex. Catalyzes the transfer of a farnesyl moiety from farnesyl diphosphate to a cysteine at the fourth position from the C-terminus of several proteins having the C-terminal sequence Cys-aliphatic-aliphatic-X.</text>
</comment>
<evidence type="ECO:0000256" key="13">
    <source>
        <dbReference type="ARBA" id="ARBA00032909"/>
    </source>
</evidence>
<feature type="domain" description="Prenyltransferase alpha-alpha toroid" evidence="18">
    <location>
        <begin position="57"/>
        <end position="381"/>
    </location>
</feature>
<evidence type="ECO:0000256" key="3">
    <source>
        <dbReference type="ARBA" id="ARBA00012702"/>
    </source>
</evidence>
<dbReference type="InterPro" id="IPR008930">
    <property type="entry name" value="Terpenoid_cyclase/PrenylTrfase"/>
</dbReference>
<evidence type="ECO:0000256" key="15">
    <source>
        <dbReference type="ARBA" id="ARBA00055850"/>
    </source>
</evidence>
<dbReference type="InterPro" id="IPR045089">
    <property type="entry name" value="PGGT1B-like"/>
</dbReference>
<keyword evidence="9" id="KW-0677">Repeat</keyword>
<feature type="region of interest" description="Disordered" evidence="17">
    <location>
        <begin position="392"/>
        <end position="433"/>
    </location>
</feature>
<keyword evidence="5" id="KW-0597">Phosphoprotein</keyword>